<feature type="compositionally biased region" description="Basic and acidic residues" evidence="1">
    <location>
        <begin position="24"/>
        <end position="35"/>
    </location>
</feature>
<dbReference type="OrthoDB" id="5081670at2759"/>
<comment type="caution">
    <text evidence="2">The sequence shown here is derived from an EMBL/GenBank/DDBJ whole genome shotgun (WGS) entry which is preliminary data.</text>
</comment>
<protein>
    <submittedName>
        <fullName evidence="2">Uncharacterized protein</fullName>
    </submittedName>
</protein>
<feature type="region of interest" description="Disordered" evidence="1">
    <location>
        <begin position="18"/>
        <end position="71"/>
    </location>
</feature>
<gene>
    <name evidence="2" type="ORF">FOXB_13070</name>
</gene>
<dbReference type="EMBL" id="AFQF01003281">
    <property type="protein sequence ID" value="EGU76392.1"/>
    <property type="molecule type" value="Genomic_DNA"/>
</dbReference>
<sequence>MQCIPTTFQDALLRQWPLSYTPRPHPEHKNKEHCRVHSNPSNIPRDISNNTPATDPKSAIPRSAAPPAPAA</sequence>
<feature type="compositionally biased region" description="Polar residues" evidence="1">
    <location>
        <begin position="38"/>
        <end position="53"/>
    </location>
</feature>
<accession>F9G338</accession>
<reference evidence="2" key="1">
    <citation type="journal article" date="2012" name="Mol. Plant Microbe Interact.">
        <title>A highly conserved effector in Fusarium oxysporum is required for full virulence on Arabidopsis.</title>
        <authorList>
            <person name="Thatcher L.F."/>
            <person name="Gardiner D.M."/>
            <person name="Kazan K."/>
            <person name="Manners J."/>
        </authorList>
    </citation>
    <scope>NUCLEOTIDE SEQUENCE [LARGE SCALE GENOMIC DNA]</scope>
    <source>
        <strain evidence="2">Fo5176</strain>
    </source>
</reference>
<dbReference type="PaxDb" id="5507-FOXG_00691P0"/>
<name>F9G338_FUSOF</name>
<proteinExistence type="predicted"/>
<organism evidence="2">
    <name type="scientific">Fusarium oxysporum (strain Fo5176)</name>
    <name type="common">Fusarium vascular wilt</name>
    <dbReference type="NCBI Taxonomy" id="660025"/>
    <lineage>
        <taxon>Eukaryota</taxon>
        <taxon>Fungi</taxon>
        <taxon>Dikarya</taxon>
        <taxon>Ascomycota</taxon>
        <taxon>Pezizomycotina</taxon>
        <taxon>Sordariomycetes</taxon>
        <taxon>Hypocreomycetidae</taxon>
        <taxon>Hypocreales</taxon>
        <taxon>Nectriaceae</taxon>
        <taxon>Fusarium</taxon>
        <taxon>Fusarium oxysporum species complex</taxon>
    </lineage>
</organism>
<evidence type="ECO:0000256" key="1">
    <source>
        <dbReference type="SAM" id="MobiDB-lite"/>
    </source>
</evidence>
<dbReference type="AlphaFoldDB" id="F9G338"/>
<evidence type="ECO:0000313" key="2">
    <source>
        <dbReference type="EMBL" id="EGU76392.1"/>
    </source>
</evidence>